<organism evidence="2">
    <name type="scientific">Arion vulgaris</name>
    <dbReference type="NCBI Taxonomy" id="1028688"/>
    <lineage>
        <taxon>Eukaryota</taxon>
        <taxon>Metazoa</taxon>
        <taxon>Spiralia</taxon>
        <taxon>Lophotrochozoa</taxon>
        <taxon>Mollusca</taxon>
        <taxon>Gastropoda</taxon>
        <taxon>Heterobranchia</taxon>
        <taxon>Euthyneura</taxon>
        <taxon>Panpulmonata</taxon>
        <taxon>Eupulmonata</taxon>
        <taxon>Stylommatophora</taxon>
        <taxon>Helicina</taxon>
        <taxon>Arionoidea</taxon>
        <taxon>Arionidae</taxon>
        <taxon>Arion</taxon>
    </lineage>
</organism>
<evidence type="ECO:0000313" key="3">
    <source>
        <dbReference type="EMBL" id="CEK72438.1"/>
    </source>
</evidence>
<evidence type="ECO:0000256" key="1">
    <source>
        <dbReference type="SAM" id="SignalP"/>
    </source>
</evidence>
<reference evidence="2" key="1">
    <citation type="submission" date="2014-12" db="EMBL/GenBank/DDBJ databases">
        <title>Insight into the proteome of Arion vulgaris.</title>
        <authorList>
            <person name="Aradska J."/>
            <person name="Bulat T."/>
            <person name="Smidak R."/>
            <person name="Sarate P."/>
            <person name="Gangsoo J."/>
            <person name="Sialana F."/>
            <person name="Bilban M."/>
            <person name="Lubec G."/>
        </authorList>
    </citation>
    <scope>NUCLEOTIDE SEQUENCE</scope>
    <source>
        <tissue evidence="2">Skin</tissue>
    </source>
</reference>
<gene>
    <name evidence="2" type="primary">ORF82410</name>
    <name evidence="3" type="synonym">ORF82418</name>
</gene>
<name>A0A0B6ZX87_9EUPU</name>
<sequence>MEISRIALFSLVVLCVYAAHEETNEMMSVGKSREKRSDVLMEKIDDNAEIVSSELAKITSDSEFENDDVSDINKRPFDSISGSHGLSGFAKRPFDSISGSHGLSGFAKRPFDSISGSHGLSGFAKRPFDSISGSHGLSGFAKRPFDSISGSHGLSGFAKRAEEIEDERAYVITGEEDEDILEN</sequence>
<evidence type="ECO:0000313" key="2">
    <source>
        <dbReference type="EMBL" id="CEK72436.1"/>
    </source>
</evidence>
<keyword evidence="1" id="KW-0732">Signal</keyword>
<dbReference type="EMBL" id="HACG01025571">
    <property type="protein sequence ID" value="CEK72436.1"/>
    <property type="molecule type" value="Transcribed_RNA"/>
</dbReference>
<feature type="chain" id="PRO_5007391679" evidence="1">
    <location>
        <begin position="19"/>
        <end position="183"/>
    </location>
</feature>
<protein>
    <submittedName>
        <fullName evidence="2">Uncharacterized protein</fullName>
    </submittedName>
</protein>
<dbReference type="EMBL" id="HACG01025573">
    <property type="protein sequence ID" value="CEK72438.1"/>
    <property type="molecule type" value="Transcribed_RNA"/>
</dbReference>
<proteinExistence type="predicted"/>
<accession>A0A0B6ZX87</accession>
<feature type="signal peptide" evidence="1">
    <location>
        <begin position="1"/>
        <end position="18"/>
    </location>
</feature>
<dbReference type="AlphaFoldDB" id="A0A0B6ZX87"/>